<dbReference type="InterPro" id="IPR010766">
    <property type="entry name" value="DRTGG"/>
</dbReference>
<proteinExistence type="inferred from homology"/>
<accession>Q2SDW9</accession>
<dbReference type="InterPro" id="IPR004614">
    <property type="entry name" value="P_AcTrfase"/>
</dbReference>
<dbReference type="CDD" id="cd03109">
    <property type="entry name" value="DTBS"/>
    <property type="match status" value="1"/>
</dbReference>
<dbReference type="NCBIfam" id="NF007233">
    <property type="entry name" value="PRK09653.1"/>
    <property type="match status" value="1"/>
</dbReference>
<comment type="catalytic activity">
    <reaction evidence="12">
        <text>acetyl-CoA + phosphate = acetyl phosphate + CoA</text>
        <dbReference type="Rhea" id="RHEA:19521"/>
        <dbReference type="ChEBI" id="CHEBI:22191"/>
        <dbReference type="ChEBI" id="CHEBI:43474"/>
        <dbReference type="ChEBI" id="CHEBI:57287"/>
        <dbReference type="ChEBI" id="CHEBI:57288"/>
        <dbReference type="EC" id="2.3.1.8"/>
    </reaction>
</comment>
<evidence type="ECO:0000256" key="11">
    <source>
        <dbReference type="ARBA" id="ARBA00031108"/>
    </source>
</evidence>
<comment type="similarity">
    <text evidence="3 12">In the C-terminal section; belongs to the phosphate acetyltransferase and butyryltransferase family.</text>
</comment>
<dbReference type="EC" id="2.3.1.8" evidence="6 12"/>
<evidence type="ECO:0000256" key="1">
    <source>
        <dbReference type="ARBA" id="ARBA00004496"/>
    </source>
</evidence>
<evidence type="ECO:0000256" key="2">
    <source>
        <dbReference type="ARBA" id="ARBA00004989"/>
    </source>
</evidence>
<evidence type="ECO:0000256" key="5">
    <source>
        <dbReference type="ARBA" id="ARBA00011643"/>
    </source>
</evidence>
<dbReference type="KEGG" id="hch:HCH_04451"/>
<comment type="function">
    <text evidence="12">Involved in acetate metabolism.</text>
</comment>
<comment type="domain">
    <text evidence="12">The N-terminal region seems to be important for proper quaternary structure. The C-terminal region contains the substrate-binding site.</text>
</comment>
<evidence type="ECO:0000313" key="16">
    <source>
        <dbReference type="Proteomes" id="UP000000238"/>
    </source>
</evidence>
<evidence type="ECO:0000256" key="10">
    <source>
        <dbReference type="ARBA" id="ARBA00023315"/>
    </source>
</evidence>
<dbReference type="InterPro" id="IPR042112">
    <property type="entry name" value="P_AcTrfase_dom2"/>
</dbReference>
<organism evidence="15 16">
    <name type="scientific">Hahella chejuensis (strain KCTC 2396)</name>
    <dbReference type="NCBI Taxonomy" id="349521"/>
    <lineage>
        <taxon>Bacteria</taxon>
        <taxon>Pseudomonadati</taxon>
        <taxon>Pseudomonadota</taxon>
        <taxon>Gammaproteobacteria</taxon>
        <taxon>Oceanospirillales</taxon>
        <taxon>Hahellaceae</taxon>
        <taxon>Hahella</taxon>
    </lineage>
</organism>
<dbReference type="Pfam" id="PF13500">
    <property type="entry name" value="AAA_26"/>
    <property type="match status" value="1"/>
</dbReference>
<sequence length="715" mass="77687">MAKVLFIAPASVSVGLTSVCLGLIRAYDSVGLRVAFFKPFAQPRDNHHETDRSIIFTREKMGLTVPDPMSLRHAHNLMSQQQTPLLMEQTIALFHKVDTEADVVIVEGVAPPPGDDYSARLNVEVARNLDAEVILVAAPDGMPPQDLDDHLSLASRLFADPSDPDVVGCVLNKVHAPHGDEPPFSDDADEDKTSAERHDYGKECKVFRQSHFRLIASIPWRADLVAPRTSDIVEELEAEYLNEGKSKQRRVLHTTVCARTIPNMVNRLKPGALIITPGDREDIFVTSCAAALTGVPLAGLLLTGGLKPDPRTLKLCQSALDTGLPVLSTRKDTYVTASMVSRMDTEVPLDDMERIESVIASVSAHIDPEWLKQSVSLPRKPRMSPAAFRYQLSKRAKEANKTIILPEGNEPRTIQAATICHDRGIAKCILVGKRQEILAVAEAQGVQLPDAIQIIEPDQVREKYISPMVELRRHKGLTPQMAEAQLEDNVVLATMMLALGEVDGLVSGAVHTTANTVRPALQLIKARKGCRIVSSVFFMCLPEQVLVYGDCAINPDPDAEELADIALQCADSAVLFGIEPRVAMLSYSTGDSGTGSDVDKVRAATKLAHEKRPDLLLDGPLQYDAAAIEDVAKTKAPDSKVAGKATVFVFPDLNTGNTTYKAVQRSANVISMGPMLQGLKKPVNDLSRGALVEDIVYTIALTAVQATQNTEVLES</sequence>
<dbReference type="RefSeq" id="WP_011398222.1">
    <property type="nucleotide sequence ID" value="NC_007645.1"/>
</dbReference>
<dbReference type="GO" id="GO:0006085">
    <property type="term" value="P:acetyl-CoA biosynthetic process"/>
    <property type="evidence" value="ECO:0007669"/>
    <property type="project" value="UniProtKB-UniPathway"/>
</dbReference>
<dbReference type="Proteomes" id="UP000000238">
    <property type="component" value="Chromosome"/>
</dbReference>
<evidence type="ECO:0000256" key="9">
    <source>
        <dbReference type="ARBA" id="ARBA00022679"/>
    </source>
</evidence>
<dbReference type="Pfam" id="PF01515">
    <property type="entry name" value="PTA_PTB"/>
    <property type="match status" value="1"/>
</dbReference>
<evidence type="ECO:0000256" key="4">
    <source>
        <dbReference type="ARBA" id="ARBA00009786"/>
    </source>
</evidence>
<comment type="subunit">
    <text evidence="5">Homohexamer.</text>
</comment>
<feature type="domain" description="DRTGG" evidence="14">
    <location>
        <begin position="231"/>
        <end position="343"/>
    </location>
</feature>
<dbReference type="Gene3D" id="3.40.50.10750">
    <property type="entry name" value="Isocitrate/Isopropylmalate dehydrogenase-like"/>
    <property type="match status" value="1"/>
</dbReference>
<dbReference type="NCBIfam" id="NF004167">
    <property type="entry name" value="PRK05632.1"/>
    <property type="match status" value="1"/>
</dbReference>
<dbReference type="PIRSF" id="PIRSF006107">
    <property type="entry name" value="PhpActrans_proteobac"/>
    <property type="match status" value="1"/>
</dbReference>
<evidence type="ECO:0000256" key="7">
    <source>
        <dbReference type="ARBA" id="ARBA00021528"/>
    </source>
</evidence>
<comment type="pathway">
    <text evidence="2 12">Metabolic intermediate biosynthesis; acetyl-CoA biosynthesis; acetyl-CoA from acetate: step 2/2.</text>
</comment>
<comment type="subcellular location">
    <subcellularLocation>
        <location evidence="1 12">Cytoplasm</location>
    </subcellularLocation>
</comment>
<evidence type="ECO:0000256" key="12">
    <source>
        <dbReference type="PIRNR" id="PIRNR006107"/>
    </source>
</evidence>
<keyword evidence="8 12" id="KW-0963">Cytoplasm</keyword>
<comment type="similarity">
    <text evidence="4 12">In the N-terminal section; belongs to the CobB/CobQ family.</text>
</comment>
<dbReference type="PANTHER" id="PTHR43356">
    <property type="entry name" value="PHOSPHATE ACETYLTRANSFERASE"/>
    <property type="match status" value="1"/>
</dbReference>
<dbReference type="NCBIfam" id="TIGR00651">
    <property type="entry name" value="pta"/>
    <property type="match status" value="1"/>
</dbReference>
<dbReference type="InterPro" id="IPR016475">
    <property type="entry name" value="P-Actrans_bac"/>
</dbReference>
<dbReference type="GO" id="GO:0005737">
    <property type="term" value="C:cytoplasm"/>
    <property type="evidence" value="ECO:0007669"/>
    <property type="project" value="UniProtKB-SubCell"/>
</dbReference>
<dbReference type="GO" id="GO:0008959">
    <property type="term" value="F:phosphate acetyltransferase activity"/>
    <property type="evidence" value="ECO:0007669"/>
    <property type="project" value="UniProtKB-EC"/>
</dbReference>
<protein>
    <recommendedName>
        <fullName evidence="7 12">Phosphate acetyltransferase</fullName>
        <ecNumber evidence="6 12">2.3.1.8</ecNumber>
    </recommendedName>
    <alternativeName>
        <fullName evidence="11 12">Phosphotransacetylase</fullName>
    </alternativeName>
</protein>
<feature type="domain" description="Phosphate acetyl/butaryl transferase" evidence="13">
    <location>
        <begin position="388"/>
        <end position="703"/>
    </location>
</feature>
<dbReference type="InterPro" id="IPR028979">
    <property type="entry name" value="Ser_kin/Pase_Hpr-like_N_sf"/>
</dbReference>
<dbReference type="Gene3D" id="3.40.50.300">
    <property type="entry name" value="P-loop containing nucleotide triphosphate hydrolases"/>
    <property type="match status" value="1"/>
</dbReference>
<dbReference type="SUPFAM" id="SSF53659">
    <property type="entry name" value="Isocitrate/Isopropylmalate dehydrogenase-like"/>
    <property type="match status" value="1"/>
</dbReference>
<dbReference type="InterPro" id="IPR050500">
    <property type="entry name" value="Phos_Acetyltrans/Butyryltrans"/>
</dbReference>
<keyword evidence="16" id="KW-1185">Reference proteome</keyword>
<evidence type="ECO:0000259" key="14">
    <source>
        <dbReference type="Pfam" id="PF07085"/>
    </source>
</evidence>
<reference evidence="15 16" key="1">
    <citation type="journal article" date="2005" name="Nucleic Acids Res.">
        <title>Genomic blueprint of Hahella chejuensis, a marine microbe producing an algicidal agent.</title>
        <authorList>
            <person name="Jeong H."/>
            <person name="Yim J.H."/>
            <person name="Lee C."/>
            <person name="Choi S.-H."/>
            <person name="Park Y.K."/>
            <person name="Yoon S.H."/>
            <person name="Hur C.-G."/>
            <person name="Kang H.-Y."/>
            <person name="Kim D."/>
            <person name="Lee H.H."/>
            <person name="Park K.H."/>
            <person name="Park S.-H."/>
            <person name="Park H.-S."/>
            <person name="Lee H.K."/>
            <person name="Oh T.K."/>
            <person name="Kim J.F."/>
        </authorList>
    </citation>
    <scope>NUCLEOTIDE SEQUENCE [LARGE SCALE GENOMIC DNA]</scope>
    <source>
        <strain evidence="15 16">KCTC 2396</strain>
    </source>
</reference>
<dbReference type="HOGENOM" id="CLU_019723_2_1_6"/>
<dbReference type="FunFam" id="3.40.50.10750:FF:000001">
    <property type="entry name" value="Phosphate acetyltransferase"/>
    <property type="match status" value="1"/>
</dbReference>
<keyword evidence="10 12" id="KW-0012">Acyltransferase</keyword>
<dbReference type="Gene3D" id="3.40.50.10950">
    <property type="match status" value="1"/>
</dbReference>
<keyword evidence="9 12" id="KW-0808">Transferase</keyword>
<evidence type="ECO:0000256" key="6">
    <source>
        <dbReference type="ARBA" id="ARBA00012707"/>
    </source>
</evidence>
<dbReference type="InterPro" id="IPR027417">
    <property type="entry name" value="P-loop_NTPase"/>
</dbReference>
<dbReference type="Pfam" id="PF07085">
    <property type="entry name" value="DRTGG"/>
    <property type="match status" value="1"/>
</dbReference>
<evidence type="ECO:0000313" key="15">
    <source>
        <dbReference type="EMBL" id="ABC31155.1"/>
    </source>
</evidence>
<dbReference type="AlphaFoldDB" id="Q2SDW9"/>
<dbReference type="STRING" id="349521.HCH_04451"/>
<dbReference type="InterPro" id="IPR042113">
    <property type="entry name" value="P_AcTrfase_dom1"/>
</dbReference>
<dbReference type="PANTHER" id="PTHR43356:SF3">
    <property type="entry name" value="PHOSPHATE ACETYLTRANSFERASE"/>
    <property type="match status" value="1"/>
</dbReference>
<dbReference type="Gene3D" id="3.40.1390.20">
    <property type="entry name" value="HprK N-terminal domain-like"/>
    <property type="match status" value="1"/>
</dbReference>
<name>Q2SDW9_HAHCH</name>
<dbReference type="InterPro" id="IPR002505">
    <property type="entry name" value="PTA_PTB"/>
</dbReference>
<dbReference type="eggNOG" id="COG0280">
    <property type="taxonomic scope" value="Bacteria"/>
</dbReference>
<dbReference type="eggNOG" id="COG0857">
    <property type="taxonomic scope" value="Bacteria"/>
</dbReference>
<dbReference type="EMBL" id="CP000155">
    <property type="protein sequence ID" value="ABC31155.1"/>
    <property type="molecule type" value="Genomic_DNA"/>
</dbReference>
<dbReference type="SUPFAM" id="SSF52540">
    <property type="entry name" value="P-loop containing nucleoside triphosphate hydrolases"/>
    <property type="match status" value="1"/>
</dbReference>
<dbReference type="OrthoDB" id="9808984at2"/>
<dbReference type="SUPFAM" id="SSF75138">
    <property type="entry name" value="HprK N-terminal domain-like"/>
    <property type="match status" value="1"/>
</dbReference>
<evidence type="ECO:0000256" key="3">
    <source>
        <dbReference type="ARBA" id="ARBA00008756"/>
    </source>
</evidence>
<dbReference type="UniPathway" id="UPA00340">
    <property type="reaction ID" value="UER00459"/>
</dbReference>
<evidence type="ECO:0000256" key="8">
    <source>
        <dbReference type="ARBA" id="ARBA00022490"/>
    </source>
</evidence>
<evidence type="ECO:0000259" key="13">
    <source>
        <dbReference type="Pfam" id="PF01515"/>
    </source>
</evidence>
<gene>
    <name evidence="15" type="primary">pta</name>
    <name evidence="15" type="ordered locus">HCH_04451</name>
</gene>